<dbReference type="InterPro" id="IPR015421">
    <property type="entry name" value="PyrdxlP-dep_Trfase_major"/>
</dbReference>
<dbReference type="GO" id="GO:0003700">
    <property type="term" value="F:DNA-binding transcription factor activity"/>
    <property type="evidence" value="ECO:0007669"/>
    <property type="project" value="InterPro"/>
</dbReference>
<dbReference type="SUPFAM" id="SSF46785">
    <property type="entry name" value="Winged helix' DNA-binding domain"/>
    <property type="match status" value="1"/>
</dbReference>
<proteinExistence type="inferred from homology"/>
<keyword evidence="3" id="KW-0805">Transcription regulation</keyword>
<dbReference type="InterPro" id="IPR036390">
    <property type="entry name" value="WH_DNA-bd_sf"/>
</dbReference>
<dbReference type="CDD" id="cd00609">
    <property type="entry name" value="AAT_like"/>
    <property type="match status" value="1"/>
</dbReference>
<dbReference type="Pfam" id="PF00392">
    <property type="entry name" value="GntR"/>
    <property type="match status" value="1"/>
</dbReference>
<dbReference type="PANTHER" id="PTHR46577">
    <property type="entry name" value="HTH-TYPE TRANSCRIPTIONAL REGULATORY PROTEIN GABR"/>
    <property type="match status" value="1"/>
</dbReference>
<sequence>MGHKHADSLSLPDRKLQAPIYLQLYRRYKDAISAGRLKPGDRVPAIRSLASELNLSRGTVEAAYQMLIGEGYLEARGPAGTVVSPRLTQASGLALPPEEAAVPCRARERYRDTSTRPFQLGLPALDVFPTKLWRRLMTRRLRDIATTALGYPDPAGYRPLRERITSYLGISRGIQCSPEQVFITAGYQGALDLICHCLMRSGDQVWFEDPGYYYARRQLVGNGARLVPIPVDEQGLNVDLGLQHAPNAGFAVITPSHQSPLGVALALPRRLELLQWANQVGSWIIEDDYDSEYRYEGHPLPALKSLDQQGRVLYTGTFSKVLFPGLRLGYLVVPASEVERFQDACHTFSGGCFTLAQATISDFMNEGHFARHLKKMRSLYAQRRAYMAQALRDAFGERLHIRLQAGGMHLLAELVDGDDIELAAKAQADGLAVHALSHWCLETQCRPSLLLGFTNVTSEDEAKHLAERLRAALIH</sequence>
<evidence type="ECO:0000256" key="4">
    <source>
        <dbReference type="ARBA" id="ARBA00023125"/>
    </source>
</evidence>
<dbReference type="Gene3D" id="1.10.10.10">
    <property type="entry name" value="Winged helix-like DNA-binding domain superfamily/Winged helix DNA-binding domain"/>
    <property type="match status" value="1"/>
</dbReference>
<dbReference type="PANTHER" id="PTHR46577:SF1">
    <property type="entry name" value="HTH-TYPE TRANSCRIPTIONAL REGULATORY PROTEIN GABR"/>
    <property type="match status" value="1"/>
</dbReference>
<feature type="domain" description="HTH gntR-type" evidence="6">
    <location>
        <begin position="18"/>
        <end position="86"/>
    </location>
</feature>
<keyword evidence="8" id="KW-1185">Reference proteome</keyword>
<comment type="caution">
    <text evidence="7">The sequence shown here is derived from an EMBL/GenBank/DDBJ whole genome shotgun (WGS) entry which is preliminary data.</text>
</comment>
<dbReference type="AlphaFoldDB" id="S2LH44"/>
<accession>S2LH44</accession>
<dbReference type="Pfam" id="PF00155">
    <property type="entry name" value="Aminotran_1_2"/>
    <property type="match status" value="1"/>
</dbReference>
<evidence type="ECO:0000256" key="2">
    <source>
        <dbReference type="ARBA" id="ARBA00022898"/>
    </source>
</evidence>
<evidence type="ECO:0000256" key="5">
    <source>
        <dbReference type="ARBA" id="ARBA00023163"/>
    </source>
</evidence>
<evidence type="ECO:0000256" key="1">
    <source>
        <dbReference type="ARBA" id="ARBA00005384"/>
    </source>
</evidence>
<protein>
    <recommendedName>
        <fullName evidence="6">HTH gntR-type domain-containing protein</fullName>
    </recommendedName>
</protein>
<dbReference type="OrthoDB" id="9808770at2"/>
<dbReference type="SMART" id="SM00345">
    <property type="entry name" value="HTH_GNTR"/>
    <property type="match status" value="1"/>
</dbReference>
<dbReference type="PATRIC" id="fig|1121939.11.peg.243"/>
<dbReference type="RefSeq" id="WP_016414700.1">
    <property type="nucleotide sequence ID" value="NZ_AUAB01000020.1"/>
</dbReference>
<keyword evidence="5" id="KW-0804">Transcription</keyword>
<evidence type="ECO:0000313" key="7">
    <source>
        <dbReference type="EMBL" id="EPC03966.1"/>
    </source>
</evidence>
<gene>
    <name evidence="7" type="ORF">L861_01300</name>
</gene>
<dbReference type="InterPro" id="IPR051446">
    <property type="entry name" value="HTH_trans_reg/aminotransferase"/>
</dbReference>
<evidence type="ECO:0000313" key="8">
    <source>
        <dbReference type="Proteomes" id="UP000014463"/>
    </source>
</evidence>
<comment type="similarity">
    <text evidence="1">In the C-terminal section; belongs to the class-I pyridoxal-phosphate-dependent aminotransferase family.</text>
</comment>
<dbReference type="InterPro" id="IPR000524">
    <property type="entry name" value="Tscrpt_reg_HTH_GntR"/>
</dbReference>
<dbReference type="PROSITE" id="PS50949">
    <property type="entry name" value="HTH_GNTR"/>
    <property type="match status" value="1"/>
</dbReference>
<evidence type="ECO:0000256" key="3">
    <source>
        <dbReference type="ARBA" id="ARBA00023015"/>
    </source>
</evidence>
<name>S2LH44_LITA3</name>
<dbReference type="eggNOG" id="COG1167">
    <property type="taxonomic scope" value="Bacteria"/>
</dbReference>
<reference evidence="7 8" key="1">
    <citation type="journal article" date="2013" name="Genome Announc.">
        <title>Draft genome sequence of the moderately halophilic gammaproteobacterium Halomonas anticariensis FP35.</title>
        <authorList>
            <person name="Tahrioui A."/>
            <person name="Quesada E."/>
            <person name="Llamas I."/>
        </authorList>
    </citation>
    <scope>NUCLEOTIDE SEQUENCE [LARGE SCALE GENOMIC DNA]</scope>
    <source>
        <strain evidence="8">DSM 16096 / CECT 5854 / LMG 22089 / FP35</strain>
    </source>
</reference>
<dbReference type="GO" id="GO:0003677">
    <property type="term" value="F:DNA binding"/>
    <property type="evidence" value="ECO:0007669"/>
    <property type="project" value="UniProtKB-KW"/>
</dbReference>
<dbReference type="InterPro" id="IPR004839">
    <property type="entry name" value="Aminotransferase_I/II_large"/>
</dbReference>
<dbReference type="InterPro" id="IPR015424">
    <property type="entry name" value="PyrdxlP-dep_Trfase"/>
</dbReference>
<dbReference type="InterPro" id="IPR036388">
    <property type="entry name" value="WH-like_DNA-bd_sf"/>
</dbReference>
<dbReference type="Proteomes" id="UP000014463">
    <property type="component" value="Unassembled WGS sequence"/>
</dbReference>
<dbReference type="SUPFAM" id="SSF53383">
    <property type="entry name" value="PLP-dependent transferases"/>
    <property type="match status" value="1"/>
</dbReference>
<keyword evidence="2" id="KW-0663">Pyridoxal phosphate</keyword>
<keyword evidence="4" id="KW-0238">DNA-binding</keyword>
<dbReference type="STRING" id="1121939.L861_01300"/>
<organism evidence="7 8">
    <name type="scientific">Litchfieldella anticariensis (strain DSM 16096 / CECT 5854 / CIP 108499 / LMG 22089 / FP35)</name>
    <name type="common">Halomonas anticariensis</name>
    <dbReference type="NCBI Taxonomy" id="1121939"/>
    <lineage>
        <taxon>Bacteria</taxon>
        <taxon>Pseudomonadati</taxon>
        <taxon>Pseudomonadota</taxon>
        <taxon>Gammaproteobacteria</taxon>
        <taxon>Oceanospirillales</taxon>
        <taxon>Halomonadaceae</taxon>
        <taxon>Litchfieldella</taxon>
    </lineage>
</organism>
<dbReference type="Gene3D" id="3.40.640.10">
    <property type="entry name" value="Type I PLP-dependent aspartate aminotransferase-like (Major domain)"/>
    <property type="match status" value="1"/>
</dbReference>
<evidence type="ECO:0000259" key="6">
    <source>
        <dbReference type="PROSITE" id="PS50949"/>
    </source>
</evidence>
<dbReference type="EMBL" id="ASTJ01000011">
    <property type="protein sequence ID" value="EPC03966.1"/>
    <property type="molecule type" value="Genomic_DNA"/>
</dbReference>
<dbReference type="CDD" id="cd07377">
    <property type="entry name" value="WHTH_GntR"/>
    <property type="match status" value="1"/>
</dbReference>
<dbReference type="GO" id="GO:0030170">
    <property type="term" value="F:pyridoxal phosphate binding"/>
    <property type="evidence" value="ECO:0007669"/>
    <property type="project" value="InterPro"/>
</dbReference>